<evidence type="ECO:0000313" key="4">
    <source>
        <dbReference type="EMBL" id="REG11748.1"/>
    </source>
</evidence>
<dbReference type="PANTHER" id="PTHR42760">
    <property type="entry name" value="SHORT-CHAIN DEHYDROGENASES/REDUCTASES FAMILY MEMBER"/>
    <property type="match status" value="1"/>
</dbReference>
<dbReference type="Pfam" id="PF00106">
    <property type="entry name" value="adh_short"/>
    <property type="match status" value="1"/>
</dbReference>
<evidence type="ECO:0000256" key="3">
    <source>
        <dbReference type="RuleBase" id="RU000363"/>
    </source>
</evidence>
<dbReference type="CDD" id="cd05233">
    <property type="entry name" value="SDR_c"/>
    <property type="match status" value="1"/>
</dbReference>
<sequence>MSINVELTGKVAIVTGAGRGIGRAIALALGKNGAAVVTAARTLEQIEAVSQEIIQAGGKSLAVPCDLSDEKQITALFKTVEDKFGRLDIQINNAAIGLYGQLAEFPTADLDRLLSINVRGTYLCCQQAMRMMIPQHSGAIINISSVVGFKGYENQSAYTASKHAVAGMTKSLAVEAQAHNIRASLIYPGGVDTDLVTAARPDLDRSLLMQPEDIANTVLFLLSLSDRCAVDEIYIRRRSSSPF</sequence>
<comment type="caution">
    <text evidence="4">The sequence shown here is derived from an EMBL/GenBank/DDBJ whole genome shotgun (WGS) entry which is preliminary data.</text>
</comment>
<dbReference type="AlphaFoldDB" id="A0A347ZQW6"/>
<keyword evidence="2" id="KW-0560">Oxidoreductase</keyword>
<dbReference type="FunFam" id="3.40.50.720:FF:000084">
    <property type="entry name" value="Short-chain dehydrogenase reductase"/>
    <property type="match status" value="1"/>
</dbReference>
<dbReference type="InterPro" id="IPR036291">
    <property type="entry name" value="NAD(P)-bd_dom_sf"/>
</dbReference>
<dbReference type="PRINTS" id="PR00080">
    <property type="entry name" value="SDRFAMILY"/>
</dbReference>
<evidence type="ECO:0000256" key="1">
    <source>
        <dbReference type="ARBA" id="ARBA00006484"/>
    </source>
</evidence>
<evidence type="ECO:0000313" key="5">
    <source>
        <dbReference type="Proteomes" id="UP000256388"/>
    </source>
</evidence>
<dbReference type="PANTHER" id="PTHR42760:SF37">
    <property type="entry name" value="CLAVALDEHYDE DEHYDROGENASE"/>
    <property type="match status" value="1"/>
</dbReference>
<dbReference type="GO" id="GO:0016616">
    <property type="term" value="F:oxidoreductase activity, acting on the CH-OH group of donors, NAD or NADP as acceptor"/>
    <property type="evidence" value="ECO:0007669"/>
    <property type="project" value="TreeGrafter"/>
</dbReference>
<dbReference type="EMBL" id="QUMS01000001">
    <property type="protein sequence ID" value="REG11748.1"/>
    <property type="molecule type" value="Genomic_DNA"/>
</dbReference>
<reference evidence="4 5" key="1">
    <citation type="submission" date="2018-08" db="EMBL/GenBank/DDBJ databases">
        <title>Genomic Encyclopedia of Type Strains, Phase IV (KMG-IV): sequencing the most valuable type-strain genomes for metagenomic binning, comparative biology and taxonomic classification.</title>
        <authorList>
            <person name="Goeker M."/>
        </authorList>
    </citation>
    <scope>NUCLEOTIDE SEQUENCE [LARGE SCALE GENOMIC DNA]</scope>
    <source>
        <strain evidence="4 5">DSM 23923</strain>
    </source>
</reference>
<name>A0A347ZQW6_9CHLR</name>
<protein>
    <submittedName>
        <fullName evidence="4">3-oxoacyl-[acyl-carrier protein] reductase</fullName>
    </submittedName>
</protein>
<evidence type="ECO:0000256" key="2">
    <source>
        <dbReference type="ARBA" id="ARBA00023002"/>
    </source>
</evidence>
<proteinExistence type="inferred from homology"/>
<comment type="similarity">
    <text evidence="1 3">Belongs to the short-chain dehydrogenases/reductases (SDR) family.</text>
</comment>
<dbReference type="PRINTS" id="PR00081">
    <property type="entry name" value="GDHRDH"/>
</dbReference>
<dbReference type="Proteomes" id="UP000256388">
    <property type="component" value="Unassembled WGS sequence"/>
</dbReference>
<dbReference type="PROSITE" id="PS00061">
    <property type="entry name" value="ADH_SHORT"/>
    <property type="match status" value="1"/>
</dbReference>
<dbReference type="RefSeq" id="WP_116224863.1">
    <property type="nucleotide sequence ID" value="NZ_AP018437.1"/>
</dbReference>
<keyword evidence="5" id="KW-1185">Reference proteome</keyword>
<accession>A0A347ZQW6</accession>
<dbReference type="InterPro" id="IPR020904">
    <property type="entry name" value="Sc_DH/Rdtase_CS"/>
</dbReference>
<dbReference type="InterPro" id="IPR002347">
    <property type="entry name" value="SDR_fam"/>
</dbReference>
<organism evidence="4 5">
    <name type="scientific">Pelolinea submarina</name>
    <dbReference type="NCBI Taxonomy" id="913107"/>
    <lineage>
        <taxon>Bacteria</taxon>
        <taxon>Bacillati</taxon>
        <taxon>Chloroflexota</taxon>
        <taxon>Anaerolineae</taxon>
        <taxon>Anaerolineales</taxon>
        <taxon>Anaerolineaceae</taxon>
        <taxon>Pelolinea</taxon>
    </lineage>
</organism>
<dbReference type="Gene3D" id="3.40.50.720">
    <property type="entry name" value="NAD(P)-binding Rossmann-like Domain"/>
    <property type="match status" value="1"/>
</dbReference>
<dbReference type="OrthoDB" id="9775296at2"/>
<gene>
    <name evidence="4" type="ORF">DFR64_1640</name>
</gene>
<dbReference type="SUPFAM" id="SSF51735">
    <property type="entry name" value="NAD(P)-binding Rossmann-fold domains"/>
    <property type="match status" value="1"/>
</dbReference>